<organism evidence="1 2">
    <name type="scientific">Platysternon megacephalum</name>
    <name type="common">big-headed turtle</name>
    <dbReference type="NCBI Taxonomy" id="55544"/>
    <lineage>
        <taxon>Eukaryota</taxon>
        <taxon>Metazoa</taxon>
        <taxon>Chordata</taxon>
        <taxon>Craniata</taxon>
        <taxon>Vertebrata</taxon>
        <taxon>Euteleostomi</taxon>
        <taxon>Archelosauria</taxon>
        <taxon>Testudinata</taxon>
        <taxon>Testudines</taxon>
        <taxon>Cryptodira</taxon>
        <taxon>Durocryptodira</taxon>
        <taxon>Testudinoidea</taxon>
        <taxon>Platysternidae</taxon>
        <taxon>Platysternon</taxon>
    </lineage>
</organism>
<name>A0A4D9E0I6_9SAUR</name>
<reference evidence="1 2" key="1">
    <citation type="submission" date="2019-04" db="EMBL/GenBank/DDBJ databases">
        <title>Draft genome of the big-headed turtle Platysternon megacephalum.</title>
        <authorList>
            <person name="Gong S."/>
        </authorList>
    </citation>
    <scope>NUCLEOTIDE SEQUENCE [LARGE SCALE GENOMIC DNA]</scope>
    <source>
        <strain evidence="1">DO16091913</strain>
        <tissue evidence="1">Muscle</tissue>
    </source>
</reference>
<evidence type="ECO:0000313" key="2">
    <source>
        <dbReference type="Proteomes" id="UP000297703"/>
    </source>
</evidence>
<proteinExistence type="predicted"/>
<dbReference type="AlphaFoldDB" id="A0A4D9E0I6"/>
<gene>
    <name evidence="1" type="ORF">DR999_PMT14987</name>
</gene>
<accession>A0A4D9E0I6</accession>
<dbReference type="EMBL" id="QXTE01000179">
    <property type="protein sequence ID" value="TFK02697.1"/>
    <property type="molecule type" value="Genomic_DNA"/>
</dbReference>
<evidence type="ECO:0000313" key="1">
    <source>
        <dbReference type="EMBL" id="TFK02697.1"/>
    </source>
</evidence>
<sequence length="102" mass="11541">MPWRMRRGIECSRHNGNLTTSTVVNYNSRFMQDSAQLLLCFDELHKKLQEERLLMAENSANATAVSVLLFAGRGWLKVGGKGPFWFPIKLTAIGISVTEKRT</sequence>
<comment type="caution">
    <text evidence="1">The sequence shown here is derived from an EMBL/GenBank/DDBJ whole genome shotgun (WGS) entry which is preliminary data.</text>
</comment>
<protein>
    <submittedName>
        <fullName evidence="1">Paralemmin-3</fullName>
    </submittedName>
</protein>
<dbReference type="Proteomes" id="UP000297703">
    <property type="component" value="Unassembled WGS sequence"/>
</dbReference>
<keyword evidence="2" id="KW-1185">Reference proteome</keyword>
<reference evidence="1 2" key="2">
    <citation type="submission" date="2019-04" db="EMBL/GenBank/DDBJ databases">
        <title>The genome sequence of big-headed turtle.</title>
        <authorList>
            <person name="Gong S."/>
        </authorList>
    </citation>
    <scope>NUCLEOTIDE SEQUENCE [LARGE SCALE GENOMIC DNA]</scope>
    <source>
        <strain evidence="1">DO16091913</strain>
        <tissue evidence="1">Muscle</tissue>
    </source>
</reference>